<feature type="domain" description="Nuclear speckle splicing regulatory protein 1 N-terminal" evidence="5">
    <location>
        <begin position="75"/>
        <end position="197"/>
    </location>
</feature>
<feature type="region of interest" description="Disordered" evidence="4">
    <location>
        <begin position="137"/>
        <end position="156"/>
    </location>
</feature>
<feature type="region of interest" description="Disordered" evidence="4">
    <location>
        <begin position="219"/>
        <end position="238"/>
    </location>
</feature>
<organism evidence="6 7">
    <name type="scientific">Synchytrium microbalum</name>
    <dbReference type="NCBI Taxonomy" id="1806994"/>
    <lineage>
        <taxon>Eukaryota</taxon>
        <taxon>Fungi</taxon>
        <taxon>Fungi incertae sedis</taxon>
        <taxon>Chytridiomycota</taxon>
        <taxon>Chytridiomycota incertae sedis</taxon>
        <taxon>Chytridiomycetes</taxon>
        <taxon>Synchytriales</taxon>
        <taxon>Synchytriaceae</taxon>
        <taxon>Synchytrium</taxon>
    </lineage>
</organism>
<sequence length="394" mass="44912">MEPFSGKFGLIIPEKKKGPSASQAARIAFKQKLSKNPLFTGSKSDDEDDNDTELGQQRINKELRAVQSSRSSAVEQEHAKALEEDPTVFDYDGVYETLKSAEDSKRKQRSQGGGGDSGGDRKPRYMANLIKAAEARKLESERVEERKVQREREAEGEMYADKEKFVTAAFRERQAELKRLEEEEKKKEALESDVTKRKDLTGFYRDMLNKTTADRSVVINPTNSNSIKPIAVKDDDADDDEVKLLVKKAISSGQVKVNDSEEVVDKRQLLGAGLNVSRKKTQEIADEEARRARQEEEDRKRQLQRQADEEARRKKRELEDRKREAERRARELLESQATEAQEKSKREREEEKESLAKKMAKKATEADVSDARARYLARKNQKPAAKEASDSDDD</sequence>
<dbReference type="GeneID" id="42003035"/>
<protein>
    <recommendedName>
        <fullName evidence="5">Nuclear speckle splicing regulatory protein 1 N-terminal domain-containing protein</fullName>
    </recommendedName>
</protein>
<evidence type="ECO:0000256" key="2">
    <source>
        <dbReference type="ARBA" id="ARBA00023054"/>
    </source>
</evidence>
<gene>
    <name evidence="6" type="ORF">SmJEL517_g01810</name>
</gene>
<comment type="similarity">
    <text evidence="1">Belongs to the NSRP1 family.</text>
</comment>
<name>A0A507C9E8_9FUNG</name>
<dbReference type="PANTHER" id="PTHR47845:SF1">
    <property type="entry name" value="NUCLEAR SPECKLE SPLICING REGULATORY PROTEIN 1 HOMOLOG"/>
    <property type="match status" value="1"/>
</dbReference>
<dbReference type="STRING" id="1806994.A0A507C9E8"/>
<feature type="compositionally biased region" description="Basic and acidic residues" evidence="4">
    <location>
        <begin position="384"/>
        <end position="394"/>
    </location>
</feature>
<evidence type="ECO:0000313" key="6">
    <source>
        <dbReference type="EMBL" id="TPX35978.1"/>
    </source>
</evidence>
<reference evidence="6 7" key="1">
    <citation type="journal article" date="2019" name="Sci. Rep.">
        <title>Comparative genomics of chytrid fungi reveal insights into the obligate biotrophic and pathogenic lifestyle of Synchytrium endobioticum.</title>
        <authorList>
            <person name="van de Vossenberg B.T.L.H."/>
            <person name="Warris S."/>
            <person name="Nguyen H.D.T."/>
            <person name="van Gent-Pelzer M.P.E."/>
            <person name="Joly D.L."/>
            <person name="van de Geest H.C."/>
            <person name="Bonants P.J.M."/>
            <person name="Smith D.S."/>
            <person name="Levesque C.A."/>
            <person name="van der Lee T.A.J."/>
        </authorList>
    </citation>
    <scope>NUCLEOTIDE SEQUENCE [LARGE SCALE GENOMIC DNA]</scope>
    <source>
        <strain evidence="6 7">JEL517</strain>
    </source>
</reference>
<dbReference type="PANTHER" id="PTHR47845">
    <property type="entry name" value="NUCLEAR SPECKLE SPLICING REGULATORY PROTEIN 1 HOMOLOG"/>
    <property type="match status" value="1"/>
</dbReference>
<accession>A0A507C9E8</accession>
<feature type="region of interest" description="Disordered" evidence="4">
    <location>
        <begin position="277"/>
        <end position="394"/>
    </location>
</feature>
<dbReference type="GO" id="GO:0000381">
    <property type="term" value="P:regulation of alternative mRNA splicing, via spliceosome"/>
    <property type="evidence" value="ECO:0007669"/>
    <property type="project" value="InterPro"/>
</dbReference>
<dbReference type="Pfam" id="PF09745">
    <property type="entry name" value="NSRP1_N"/>
    <property type="match status" value="1"/>
</dbReference>
<keyword evidence="7" id="KW-1185">Reference proteome</keyword>
<feature type="compositionally biased region" description="Basic and acidic residues" evidence="4">
    <location>
        <begin position="280"/>
        <end position="333"/>
    </location>
</feature>
<dbReference type="InterPro" id="IPR018612">
    <property type="entry name" value="NSRP1_N"/>
</dbReference>
<dbReference type="OrthoDB" id="446635at2759"/>
<dbReference type="EMBL" id="QEAO01000006">
    <property type="protein sequence ID" value="TPX35978.1"/>
    <property type="molecule type" value="Genomic_DNA"/>
</dbReference>
<evidence type="ECO:0000256" key="3">
    <source>
        <dbReference type="SAM" id="Coils"/>
    </source>
</evidence>
<keyword evidence="2 3" id="KW-0175">Coiled coil</keyword>
<evidence type="ECO:0000313" key="7">
    <source>
        <dbReference type="Proteomes" id="UP000319731"/>
    </source>
</evidence>
<evidence type="ECO:0000256" key="1">
    <source>
        <dbReference type="ARBA" id="ARBA00010126"/>
    </source>
</evidence>
<feature type="compositionally biased region" description="Basic and acidic residues" evidence="4">
    <location>
        <begin position="340"/>
        <end position="373"/>
    </location>
</feature>
<dbReference type="AlphaFoldDB" id="A0A507C9E8"/>
<feature type="coiled-coil region" evidence="3">
    <location>
        <begin position="170"/>
        <end position="200"/>
    </location>
</feature>
<evidence type="ECO:0000259" key="5">
    <source>
        <dbReference type="Pfam" id="PF09745"/>
    </source>
</evidence>
<feature type="region of interest" description="Disordered" evidence="4">
    <location>
        <begin position="1"/>
        <end position="125"/>
    </location>
</feature>
<dbReference type="Proteomes" id="UP000319731">
    <property type="component" value="Unassembled WGS sequence"/>
</dbReference>
<evidence type="ECO:0000256" key="4">
    <source>
        <dbReference type="SAM" id="MobiDB-lite"/>
    </source>
</evidence>
<proteinExistence type="inferred from homology"/>
<dbReference type="InterPro" id="IPR053246">
    <property type="entry name" value="NS_splicing_regulatory_protein"/>
</dbReference>
<comment type="caution">
    <text evidence="6">The sequence shown here is derived from an EMBL/GenBank/DDBJ whole genome shotgun (WGS) entry which is preliminary data.</text>
</comment>
<dbReference type="RefSeq" id="XP_031026363.1">
    <property type="nucleotide sequence ID" value="XM_031167738.1"/>
</dbReference>